<proteinExistence type="predicted"/>
<dbReference type="SMART" id="SM00327">
    <property type="entry name" value="VWA"/>
    <property type="match status" value="1"/>
</dbReference>
<dbReference type="PANTHER" id="PTHR10579:SF43">
    <property type="entry name" value="ZINC FINGER (C3HC4-TYPE RING FINGER) FAMILY PROTEIN"/>
    <property type="match status" value="1"/>
</dbReference>
<dbReference type="PANTHER" id="PTHR10579">
    <property type="entry name" value="CALCIUM-ACTIVATED CHLORIDE CHANNEL REGULATOR"/>
    <property type="match status" value="1"/>
</dbReference>
<sequence length="221" mass="24964">MFDQIPLDDDTLYSNPEPRCPVVLLLDSSGSMSGERINLLNQALRTFGDDLRDDSLAMKRCEIATVTFGERVEVVSDFASAEAFRHLTIIPNGQTPMGGAVHKAIDMLDARKAQYRNAGLKYYRPWIFLLTDGQPTDRWEDAARRAREGEEKSQFAFFAFAVEGANMDTLQQFSSKRPPQKLRGNNFREMFLWLSSSLKSVSRSTPGMAISLQKPSDEWTI</sequence>
<dbReference type="AlphaFoldDB" id="A0A1W1UJR2"/>
<name>A0A1W1UJR2_9DEIO</name>
<reference evidence="2 3" key="1">
    <citation type="submission" date="2017-04" db="EMBL/GenBank/DDBJ databases">
        <authorList>
            <person name="Afonso C.L."/>
            <person name="Miller P.J."/>
            <person name="Scott M.A."/>
            <person name="Spackman E."/>
            <person name="Goraichik I."/>
            <person name="Dimitrov K.M."/>
            <person name="Suarez D.L."/>
            <person name="Swayne D.E."/>
        </authorList>
    </citation>
    <scope>NUCLEOTIDE SEQUENCE [LARGE SCALE GENOMIC DNA]</scope>
    <source>
        <strain evidence="2 3">KR-140</strain>
    </source>
</reference>
<dbReference type="PROSITE" id="PS50234">
    <property type="entry name" value="VWFA"/>
    <property type="match status" value="1"/>
</dbReference>
<feature type="domain" description="VWFA" evidence="1">
    <location>
        <begin position="21"/>
        <end position="201"/>
    </location>
</feature>
<dbReference type="Gene3D" id="3.40.50.410">
    <property type="entry name" value="von Willebrand factor, type A domain"/>
    <property type="match status" value="1"/>
</dbReference>
<dbReference type="PIRSF" id="PIRSF020634">
    <property type="entry name" value="TerY_vWA"/>
    <property type="match status" value="1"/>
</dbReference>
<dbReference type="InterPro" id="IPR011392">
    <property type="entry name" value="Tellurite-R_TerY"/>
</dbReference>
<evidence type="ECO:0000259" key="1">
    <source>
        <dbReference type="PROSITE" id="PS50234"/>
    </source>
</evidence>
<protein>
    <submittedName>
        <fullName evidence="2">Uncharacterized conserved protein YegL, contains vWA domain of TerY type</fullName>
    </submittedName>
</protein>
<keyword evidence="3" id="KW-1185">Reference proteome</keyword>
<dbReference type="Pfam" id="PF00092">
    <property type="entry name" value="VWA"/>
    <property type="match status" value="1"/>
</dbReference>
<dbReference type="EMBL" id="FWWU01000005">
    <property type="protein sequence ID" value="SMB81320.1"/>
    <property type="molecule type" value="Genomic_DNA"/>
</dbReference>
<dbReference type="Proteomes" id="UP000192582">
    <property type="component" value="Unassembled WGS sequence"/>
</dbReference>
<evidence type="ECO:0000313" key="2">
    <source>
        <dbReference type="EMBL" id="SMB81320.1"/>
    </source>
</evidence>
<dbReference type="STRING" id="695939.SAMN00790413_04539"/>
<dbReference type="RefSeq" id="WP_084045903.1">
    <property type="nucleotide sequence ID" value="NZ_FWWU01000005.1"/>
</dbReference>
<organism evidence="2 3">
    <name type="scientific">Deinococcus hopiensis KR-140</name>
    <dbReference type="NCBI Taxonomy" id="695939"/>
    <lineage>
        <taxon>Bacteria</taxon>
        <taxon>Thermotogati</taxon>
        <taxon>Deinococcota</taxon>
        <taxon>Deinococci</taxon>
        <taxon>Deinococcales</taxon>
        <taxon>Deinococcaceae</taxon>
        <taxon>Deinococcus</taxon>
    </lineage>
</organism>
<dbReference type="SUPFAM" id="SSF53300">
    <property type="entry name" value="vWA-like"/>
    <property type="match status" value="1"/>
</dbReference>
<dbReference type="OrthoDB" id="9806395at2"/>
<dbReference type="InterPro" id="IPR036465">
    <property type="entry name" value="vWFA_dom_sf"/>
</dbReference>
<dbReference type="InterPro" id="IPR051266">
    <property type="entry name" value="CLCR"/>
</dbReference>
<dbReference type="InterPro" id="IPR002035">
    <property type="entry name" value="VWF_A"/>
</dbReference>
<gene>
    <name evidence="2" type="ORF">SAMN00790413_04539</name>
</gene>
<accession>A0A1W1UJR2</accession>
<evidence type="ECO:0000313" key="3">
    <source>
        <dbReference type="Proteomes" id="UP000192582"/>
    </source>
</evidence>